<evidence type="ECO:0000259" key="6">
    <source>
        <dbReference type="SMART" id="SM01086"/>
    </source>
</evidence>
<proteinExistence type="inferred from homology"/>
<accession>A0A7X5Y116</accession>
<dbReference type="InterPro" id="IPR019489">
    <property type="entry name" value="Clp_ATPase_C"/>
</dbReference>
<dbReference type="Pfam" id="PF07724">
    <property type="entry name" value="AAA_2"/>
    <property type="match status" value="1"/>
</dbReference>
<dbReference type="Gene3D" id="1.10.8.60">
    <property type="match status" value="1"/>
</dbReference>
<feature type="domain" description="Clp ATPase C-terminal" evidence="6">
    <location>
        <begin position="322"/>
        <end position="418"/>
    </location>
</feature>
<dbReference type="InterPro" id="IPR050052">
    <property type="entry name" value="ATP-dep_Clp_protease_ClpX"/>
</dbReference>
<dbReference type="Proteomes" id="UP000531251">
    <property type="component" value="Unassembled WGS sequence"/>
</dbReference>
<dbReference type="GO" id="GO:0051603">
    <property type="term" value="P:proteolysis involved in protein catabolic process"/>
    <property type="evidence" value="ECO:0007669"/>
    <property type="project" value="TreeGrafter"/>
</dbReference>
<evidence type="ECO:0000313" key="7">
    <source>
        <dbReference type="EMBL" id="NJB99099.1"/>
    </source>
</evidence>
<comment type="similarity">
    <text evidence="1">Belongs to the ClpX chaperone family. HslU subfamily.</text>
</comment>
<dbReference type="InterPro" id="IPR003959">
    <property type="entry name" value="ATPase_AAA_core"/>
</dbReference>
<dbReference type="EMBL" id="JAATJB010000012">
    <property type="protein sequence ID" value="NJB99099.1"/>
    <property type="molecule type" value="Genomic_DNA"/>
</dbReference>
<dbReference type="SMART" id="SM01086">
    <property type="entry name" value="ClpB_D2-small"/>
    <property type="match status" value="1"/>
</dbReference>
<keyword evidence="2" id="KW-0547">Nucleotide-binding</keyword>
<dbReference type="SMART" id="SM00382">
    <property type="entry name" value="AAA"/>
    <property type="match status" value="1"/>
</dbReference>
<keyword evidence="3 7" id="KW-0067">ATP-binding</keyword>
<dbReference type="InterPro" id="IPR004491">
    <property type="entry name" value="HslU"/>
</dbReference>
<evidence type="ECO:0000256" key="1">
    <source>
        <dbReference type="ARBA" id="ARBA00009771"/>
    </source>
</evidence>
<reference evidence="7 8" key="1">
    <citation type="submission" date="2020-03" db="EMBL/GenBank/DDBJ databases">
        <title>Genomic Encyclopedia of Type Strains, Phase IV (KMG-IV): sequencing the most valuable type-strain genomes for metagenomic binning, comparative biology and taxonomic classification.</title>
        <authorList>
            <person name="Goeker M."/>
        </authorList>
    </citation>
    <scope>NUCLEOTIDE SEQUENCE [LARGE SCALE GENOMIC DNA]</scope>
    <source>
        <strain evidence="7 8">DSM 7225</strain>
    </source>
</reference>
<dbReference type="GO" id="GO:0008233">
    <property type="term" value="F:peptidase activity"/>
    <property type="evidence" value="ECO:0007669"/>
    <property type="project" value="UniProtKB-KW"/>
</dbReference>
<dbReference type="RefSeq" id="WP_125976007.1">
    <property type="nucleotide sequence ID" value="NZ_BAAADY010000015.1"/>
</dbReference>
<keyword evidence="7" id="KW-0645">Protease</keyword>
<dbReference type="GO" id="GO:0005524">
    <property type="term" value="F:ATP binding"/>
    <property type="evidence" value="ECO:0007669"/>
    <property type="project" value="UniProtKB-KW"/>
</dbReference>
<evidence type="ECO:0000256" key="3">
    <source>
        <dbReference type="ARBA" id="ARBA00022840"/>
    </source>
</evidence>
<sequence>MNQNLTPKTIVAALDAHIIGQKDAKKAVAVALRNRWRRQQLSADLRDEVTPKNILMIGPTGCGKTEISRRLAKLADAPFVKVEATKFTEVGYVGRDVEQIARDLVEEAIRLEKERRRSAVKDKAEEAAMGRLLDALTGKDSSTATREAFKQRFNEGLLDNTEVEIEVEQAPQMPFDIPGGAPQMINLSEMMKGLTGTPLKRRKLNVRSAWEKLVEEEADKRLDQDEVSRVALADAEANGIVFLDEIDKIAVSDVRGGSVSREGVQRDLLPLIEGTTVATKYGPMKTDHILFIASGAFHVAKPSDLLPELQGRLPIRVELKALTEEDFVAILSDTKASLVRQYAALLGTEGVSIDFTEDGIRAVAKIAAEVNAEVENIGARRLQTVMEKLLEEVSFEAEDRSGSAVVIDAAYVDRQLASVARNTDLSRYVL</sequence>
<dbReference type="FunFam" id="3.40.50.300:FF:000220">
    <property type="entry name" value="ATP-dependent protease ATPase subunit HslU"/>
    <property type="match status" value="1"/>
</dbReference>
<evidence type="ECO:0000259" key="5">
    <source>
        <dbReference type="SMART" id="SM00382"/>
    </source>
</evidence>
<organism evidence="7 8">
    <name type="scientific">Sphingomonas trueperi</name>
    <dbReference type="NCBI Taxonomy" id="53317"/>
    <lineage>
        <taxon>Bacteria</taxon>
        <taxon>Pseudomonadati</taxon>
        <taxon>Pseudomonadota</taxon>
        <taxon>Alphaproteobacteria</taxon>
        <taxon>Sphingomonadales</taxon>
        <taxon>Sphingomonadaceae</taxon>
        <taxon>Sphingomonas</taxon>
    </lineage>
</organism>
<dbReference type="Pfam" id="PF00004">
    <property type="entry name" value="AAA"/>
    <property type="match status" value="1"/>
</dbReference>
<comment type="caution">
    <text evidence="7">The sequence shown here is derived from an EMBL/GenBank/DDBJ whole genome shotgun (WGS) entry which is preliminary data.</text>
</comment>
<dbReference type="AlphaFoldDB" id="A0A7X5Y116"/>
<evidence type="ECO:0000256" key="4">
    <source>
        <dbReference type="ARBA" id="ARBA00023186"/>
    </source>
</evidence>
<dbReference type="SUPFAM" id="SSF52540">
    <property type="entry name" value="P-loop containing nucleoside triphosphate hydrolases"/>
    <property type="match status" value="1"/>
</dbReference>
<dbReference type="NCBIfam" id="TIGR00390">
    <property type="entry name" value="hslU"/>
    <property type="match status" value="1"/>
</dbReference>
<dbReference type="NCBIfam" id="NF003544">
    <property type="entry name" value="PRK05201.1"/>
    <property type="match status" value="1"/>
</dbReference>
<feature type="domain" description="AAA+ ATPase" evidence="5">
    <location>
        <begin position="50"/>
        <end position="319"/>
    </location>
</feature>
<keyword evidence="8" id="KW-1185">Reference proteome</keyword>
<keyword evidence="4" id="KW-0143">Chaperone</keyword>
<gene>
    <name evidence="7" type="ORF">GGR89_003439</name>
</gene>
<keyword evidence="7" id="KW-0378">Hydrolase</keyword>
<dbReference type="InterPro" id="IPR003593">
    <property type="entry name" value="AAA+_ATPase"/>
</dbReference>
<dbReference type="InterPro" id="IPR027417">
    <property type="entry name" value="P-loop_NTPase"/>
</dbReference>
<evidence type="ECO:0000313" key="8">
    <source>
        <dbReference type="Proteomes" id="UP000531251"/>
    </source>
</evidence>
<name>A0A7X5Y116_9SPHN</name>
<dbReference type="GO" id="GO:0016887">
    <property type="term" value="F:ATP hydrolysis activity"/>
    <property type="evidence" value="ECO:0007669"/>
    <property type="project" value="InterPro"/>
</dbReference>
<dbReference type="Gene3D" id="3.40.50.300">
    <property type="entry name" value="P-loop containing nucleotide triphosphate hydrolases"/>
    <property type="match status" value="2"/>
</dbReference>
<protein>
    <submittedName>
        <fullName evidence="7">ATP-dependent HslUV protease ATP-binding subunit HslU</fullName>
    </submittedName>
</protein>
<dbReference type="GO" id="GO:0009376">
    <property type="term" value="C:HslUV protease complex"/>
    <property type="evidence" value="ECO:0007669"/>
    <property type="project" value="InterPro"/>
</dbReference>
<evidence type="ECO:0000256" key="2">
    <source>
        <dbReference type="ARBA" id="ARBA00022741"/>
    </source>
</evidence>
<dbReference type="CDD" id="cd19498">
    <property type="entry name" value="RecA-like_HslU"/>
    <property type="match status" value="1"/>
</dbReference>
<dbReference type="PANTHER" id="PTHR48102:SF3">
    <property type="entry name" value="ATP-DEPENDENT PROTEASE ATPASE SUBUNIT HSLU"/>
    <property type="match status" value="1"/>
</dbReference>
<dbReference type="PANTHER" id="PTHR48102">
    <property type="entry name" value="ATP-DEPENDENT CLP PROTEASE ATP-BINDING SUBUNIT CLPX-LIKE, MITOCHONDRIAL-RELATED"/>
    <property type="match status" value="1"/>
</dbReference>